<reference evidence="2" key="1">
    <citation type="journal article" date="2020" name="Fungal Divers.">
        <title>Resolving the Mortierellaceae phylogeny through synthesis of multi-gene phylogenetics and phylogenomics.</title>
        <authorList>
            <person name="Vandepol N."/>
            <person name="Liber J."/>
            <person name="Desiro A."/>
            <person name="Na H."/>
            <person name="Kennedy M."/>
            <person name="Barry K."/>
            <person name="Grigoriev I.V."/>
            <person name="Miller A.N."/>
            <person name="O'Donnell K."/>
            <person name="Stajich J.E."/>
            <person name="Bonito G."/>
        </authorList>
    </citation>
    <scope>NUCLEOTIDE SEQUENCE</scope>
    <source>
        <strain evidence="2">NRRL 28262</strain>
    </source>
</reference>
<evidence type="ECO:0000313" key="2">
    <source>
        <dbReference type="EMBL" id="KAG0247109.1"/>
    </source>
</evidence>
<accession>A0AAD4CZ98</accession>
<feature type="region of interest" description="Disordered" evidence="1">
    <location>
        <begin position="1"/>
        <end position="70"/>
    </location>
</feature>
<dbReference type="Proteomes" id="UP001194580">
    <property type="component" value="Unassembled WGS sequence"/>
</dbReference>
<gene>
    <name evidence="2" type="ORF">BGZ95_009018</name>
</gene>
<feature type="non-terminal residue" evidence="2">
    <location>
        <position position="99"/>
    </location>
</feature>
<proteinExistence type="predicted"/>
<sequence length="99" mass="10851">MENHDHLERPATSQHPFQRPQVASAHDQLDNDTHHRAVTEDQPTPGTEGHPASGTTSAQCCDDPQEKDSTASMDLMQTMIRASQGDADAQVALGDRYKK</sequence>
<organism evidence="2 3">
    <name type="scientific">Linnemannia exigua</name>
    <dbReference type="NCBI Taxonomy" id="604196"/>
    <lineage>
        <taxon>Eukaryota</taxon>
        <taxon>Fungi</taxon>
        <taxon>Fungi incertae sedis</taxon>
        <taxon>Mucoromycota</taxon>
        <taxon>Mortierellomycotina</taxon>
        <taxon>Mortierellomycetes</taxon>
        <taxon>Mortierellales</taxon>
        <taxon>Mortierellaceae</taxon>
        <taxon>Linnemannia</taxon>
    </lineage>
</organism>
<keyword evidence="3" id="KW-1185">Reference proteome</keyword>
<evidence type="ECO:0000256" key="1">
    <source>
        <dbReference type="SAM" id="MobiDB-lite"/>
    </source>
</evidence>
<evidence type="ECO:0000313" key="3">
    <source>
        <dbReference type="Proteomes" id="UP001194580"/>
    </source>
</evidence>
<comment type="caution">
    <text evidence="2">The sequence shown here is derived from an EMBL/GenBank/DDBJ whole genome shotgun (WGS) entry which is preliminary data.</text>
</comment>
<protein>
    <submittedName>
        <fullName evidence="2">Uncharacterized protein</fullName>
    </submittedName>
</protein>
<name>A0AAD4CZ98_9FUNG</name>
<dbReference type="EMBL" id="JAAAIL010005003">
    <property type="protein sequence ID" value="KAG0247109.1"/>
    <property type="molecule type" value="Genomic_DNA"/>
</dbReference>
<dbReference type="AlphaFoldDB" id="A0AAD4CZ98"/>
<feature type="compositionally biased region" description="Basic and acidic residues" evidence="1">
    <location>
        <begin position="27"/>
        <end position="39"/>
    </location>
</feature>